<keyword evidence="4 7" id="KW-0547">Nucleotide-binding</keyword>
<reference evidence="10 11" key="1">
    <citation type="journal article" date="2023" name="G3 (Bethesda)">
        <title>A high-quality reference genome for the fission yeast Schizosaccharomyces osmophilus.</title>
        <authorList>
            <person name="Jia G.S."/>
            <person name="Zhang W.C."/>
            <person name="Liang Y."/>
            <person name="Liu X.H."/>
            <person name="Rhind N."/>
            <person name="Pidoux A."/>
            <person name="Brysch-Herzberg M."/>
            <person name="Du L.L."/>
        </authorList>
    </citation>
    <scope>NUCLEOTIDE SEQUENCE [LARGE SCALE GENOMIC DNA]</scope>
    <source>
        <strain evidence="10 11">CBS 15793</strain>
    </source>
</reference>
<accession>A0AAE9W7D4</accession>
<dbReference type="SUPFAM" id="SSF88697">
    <property type="entry name" value="PUA domain-like"/>
    <property type="match status" value="1"/>
</dbReference>
<dbReference type="GeneID" id="80874353"/>
<evidence type="ECO:0000259" key="9">
    <source>
        <dbReference type="Pfam" id="PF14306"/>
    </source>
</evidence>
<dbReference type="Gene3D" id="3.10.400.10">
    <property type="entry name" value="Sulfate adenylyltransferase"/>
    <property type="match status" value="1"/>
</dbReference>
<keyword evidence="3 7" id="KW-0548">Nucleotidyltransferase</keyword>
<keyword evidence="7" id="KW-0198">Cysteine biosynthesis</keyword>
<evidence type="ECO:0000256" key="3">
    <source>
        <dbReference type="ARBA" id="ARBA00022695"/>
    </source>
</evidence>
<dbReference type="Gene3D" id="3.40.50.300">
    <property type="entry name" value="P-loop containing nucleotide triphosphate hydrolases"/>
    <property type="match status" value="1"/>
</dbReference>
<feature type="binding site" evidence="7">
    <location>
        <position position="193"/>
    </location>
    <ligand>
        <name>sulfate</name>
        <dbReference type="ChEBI" id="CHEBI:16189"/>
    </ligand>
</feature>
<evidence type="ECO:0000256" key="5">
    <source>
        <dbReference type="ARBA" id="ARBA00022840"/>
    </source>
</evidence>
<comment type="subcellular location">
    <subcellularLocation>
        <location evidence="7">Cytoplasm</location>
    </subcellularLocation>
</comment>
<feature type="binding site" evidence="7">
    <location>
        <begin position="193"/>
        <end position="196"/>
    </location>
    <ligand>
        <name>ATP</name>
        <dbReference type="ChEBI" id="CHEBI:30616"/>
    </ligand>
</feature>
<dbReference type="PANTHER" id="PTHR42700:SF1">
    <property type="entry name" value="SULFATE ADENYLYLTRANSFERASE"/>
    <property type="match status" value="1"/>
</dbReference>
<keyword evidence="11" id="KW-1185">Reference proteome</keyword>
<dbReference type="RefSeq" id="XP_056035131.1">
    <property type="nucleotide sequence ID" value="XM_056179664.1"/>
</dbReference>
<dbReference type="KEGG" id="som:SOMG_00871"/>
<dbReference type="Proteomes" id="UP001212411">
    <property type="component" value="Chromosome 1"/>
</dbReference>
<feature type="active site" evidence="7">
    <location>
        <position position="194"/>
    </location>
</feature>
<dbReference type="PANTHER" id="PTHR42700">
    <property type="entry name" value="SULFATE ADENYLYLTRANSFERASE"/>
    <property type="match status" value="1"/>
</dbReference>
<feature type="site" description="Transition state stabilizer" evidence="7">
    <location>
        <position position="199"/>
    </location>
</feature>
<keyword evidence="2 7" id="KW-0808">Transferase</keyword>
<dbReference type="CDD" id="cd00517">
    <property type="entry name" value="ATPS"/>
    <property type="match status" value="1"/>
</dbReference>
<dbReference type="GO" id="GO:0009086">
    <property type="term" value="P:methionine biosynthetic process"/>
    <property type="evidence" value="ECO:0007669"/>
    <property type="project" value="UniProtKB-KW"/>
</dbReference>
<dbReference type="GO" id="GO:0004781">
    <property type="term" value="F:sulfate adenylyltransferase (ATP) activity"/>
    <property type="evidence" value="ECO:0007669"/>
    <property type="project" value="UniProtKB-UniRule"/>
</dbReference>
<dbReference type="Gene3D" id="3.40.50.620">
    <property type="entry name" value="HUPs"/>
    <property type="match status" value="1"/>
</dbReference>
<comment type="pathway">
    <text evidence="7">Sulfur metabolism; hydrogen sulfide biosynthesis; sulfite from sulfate: step 1/3.</text>
</comment>
<dbReference type="InterPro" id="IPR027417">
    <property type="entry name" value="P-loop_NTPase"/>
</dbReference>
<evidence type="ECO:0000256" key="2">
    <source>
        <dbReference type="ARBA" id="ARBA00022679"/>
    </source>
</evidence>
<comment type="subunit">
    <text evidence="6 7">Homohexamer. Dimer of trimers.</text>
</comment>
<feature type="active site" evidence="7">
    <location>
        <position position="195"/>
    </location>
</feature>
<evidence type="ECO:0000256" key="6">
    <source>
        <dbReference type="ARBA" id="ARBA00062002"/>
    </source>
</evidence>
<dbReference type="Pfam" id="PF01747">
    <property type="entry name" value="ATP-sulfurylase"/>
    <property type="match status" value="1"/>
</dbReference>
<comment type="domain">
    <text evidence="7">The oligomerization domain is distantly related to APS kinases, but it is not functional and does not bind APS. It is required for oligomerization of the enzyme, although the oligomerization state has no effect on the catalytic activity of the enzyme.</text>
</comment>
<dbReference type="HAMAP" id="MF_03106">
    <property type="entry name" value="Sulf_adenylyltr_euk"/>
    <property type="match status" value="1"/>
</dbReference>
<dbReference type="GO" id="GO:0019379">
    <property type="term" value="P:sulfate assimilation, phosphoadenylyl sulfate reduction by phosphoadenylyl-sulfate reductase (thioredoxin)"/>
    <property type="evidence" value="ECO:0007669"/>
    <property type="project" value="TreeGrafter"/>
</dbReference>
<gene>
    <name evidence="10" type="primary">sua1</name>
    <name evidence="7" type="synonym">MET3</name>
    <name evidence="10" type="ORF">SOMG_00871</name>
</gene>
<proteinExistence type="inferred from homology"/>
<feature type="binding site" evidence="7">
    <location>
        <position position="291"/>
    </location>
    <ligand>
        <name>sulfate</name>
        <dbReference type="ChEBI" id="CHEBI:16189"/>
    </ligand>
</feature>
<feature type="active site" evidence="7">
    <location>
        <position position="196"/>
    </location>
</feature>
<keyword evidence="5 7" id="KW-0067">ATP-binding</keyword>
<evidence type="ECO:0000313" key="10">
    <source>
        <dbReference type="EMBL" id="WBW70888.1"/>
    </source>
</evidence>
<feature type="binding site" evidence="7">
    <location>
        <begin position="287"/>
        <end position="290"/>
    </location>
    <ligand>
        <name>ATP</name>
        <dbReference type="ChEBI" id="CHEBI:30616"/>
    </ligand>
</feature>
<dbReference type="EC" id="2.7.7.4" evidence="7"/>
<dbReference type="GO" id="GO:0005524">
    <property type="term" value="F:ATP binding"/>
    <property type="evidence" value="ECO:0007669"/>
    <property type="project" value="UniProtKB-KW"/>
</dbReference>
<sequence>MSQVVLKDLFARDAPLREQLNKEATNLQKVVLSERQFCDLELILNGGFSPLEGFMTQEDYQSVVHNLRLKSGAVFPIPVTLDVSEKLAESIKVSDRVALLDPRDEQTVLAILTVEDQYVPDKVVEAEKVFGANDRAHPAVEYLFGTADNVYLGGKLQAVNPIRHFDFVAYRYTPSELRSEFERNNWKRVVAFQTRNPMHRAHRELTVRAAKQHSARVLIHPVVGMTKPGDIDHFTRVRVYEAILQRYPKGSAKLSLLPLAMRMAGPREALWHAIIRKNYGASHFIIGRDHAGPGKNSQGQDFYGPYDAQYLVEQYSHEIGINIVPFQMMTYLPDEDIYKPVDQVEAGTRTLNISGTELRRRLLVGAHIPEWFSYPQVVSILRQSYPPKFSQGFVLVVPATADKLVPSALVSALNEDGRRHVSFVPHLDATTFTFAQELQRAGAAVVVSLTEADKSIQIPANWVQVNIGHDESVSEVTFTVLSKLSDEGYL</sequence>
<evidence type="ECO:0000313" key="11">
    <source>
        <dbReference type="Proteomes" id="UP001212411"/>
    </source>
</evidence>
<keyword evidence="7" id="KW-0486">Methionine biosynthesis</keyword>
<dbReference type="InterPro" id="IPR024951">
    <property type="entry name" value="Sulfurylase_cat_dom"/>
</dbReference>
<dbReference type="InterPro" id="IPR002650">
    <property type="entry name" value="Sulphate_adenylyltransferase"/>
</dbReference>
<feature type="region of interest" description="Required for oligomerization; adenylyl-sulfate kinase-like" evidence="7">
    <location>
        <begin position="391"/>
        <end position="490"/>
    </location>
</feature>
<evidence type="ECO:0000256" key="7">
    <source>
        <dbReference type="HAMAP-Rule" id="MF_03106"/>
    </source>
</evidence>
<feature type="site" description="Transition state stabilizer" evidence="7">
    <location>
        <position position="202"/>
    </location>
</feature>
<dbReference type="InterPro" id="IPR050512">
    <property type="entry name" value="Sulf_AdTrans/APS_kinase"/>
</dbReference>
<feature type="domain" description="ATP-sulfurylase PUA-like" evidence="9">
    <location>
        <begin position="5"/>
        <end position="160"/>
    </location>
</feature>
<dbReference type="GO" id="GO:0010134">
    <property type="term" value="P:sulfate assimilation via adenylyl sulfate reduction"/>
    <property type="evidence" value="ECO:0007669"/>
    <property type="project" value="TreeGrafter"/>
</dbReference>
<evidence type="ECO:0000259" key="8">
    <source>
        <dbReference type="Pfam" id="PF01747"/>
    </source>
</evidence>
<dbReference type="Pfam" id="PF14306">
    <property type="entry name" value="PUA_2"/>
    <property type="match status" value="1"/>
</dbReference>
<dbReference type="AlphaFoldDB" id="A0AAE9W7D4"/>
<dbReference type="GO" id="GO:0005737">
    <property type="term" value="C:cytoplasm"/>
    <property type="evidence" value="ECO:0007669"/>
    <property type="project" value="UniProtKB-SubCell"/>
</dbReference>
<comment type="similarity">
    <text evidence="7">Belongs to the sulfate adenylyltransferase family.</text>
</comment>
<dbReference type="InterPro" id="IPR014729">
    <property type="entry name" value="Rossmann-like_a/b/a_fold"/>
</dbReference>
<dbReference type="GO" id="GO:0070814">
    <property type="term" value="P:hydrogen sulfide biosynthetic process"/>
    <property type="evidence" value="ECO:0007669"/>
    <property type="project" value="UniProtKB-UniRule"/>
</dbReference>
<feature type="binding site" evidence="7">
    <location>
        <position position="195"/>
    </location>
    <ligand>
        <name>sulfate</name>
        <dbReference type="ChEBI" id="CHEBI:16189"/>
    </ligand>
</feature>
<dbReference type="InterPro" id="IPR025980">
    <property type="entry name" value="ATP-Sase_PUA-like_dom"/>
</dbReference>
<feature type="region of interest" description="N-terminal" evidence="7">
    <location>
        <begin position="1"/>
        <end position="165"/>
    </location>
</feature>
<comment type="catalytic activity">
    <reaction evidence="7">
        <text>sulfate + ATP + H(+) = adenosine 5'-phosphosulfate + diphosphate</text>
        <dbReference type="Rhea" id="RHEA:18133"/>
        <dbReference type="ChEBI" id="CHEBI:15378"/>
        <dbReference type="ChEBI" id="CHEBI:16189"/>
        <dbReference type="ChEBI" id="CHEBI:30616"/>
        <dbReference type="ChEBI" id="CHEBI:33019"/>
        <dbReference type="ChEBI" id="CHEBI:58243"/>
        <dbReference type="EC" id="2.7.7.4"/>
    </reaction>
</comment>
<dbReference type="InterPro" id="IPR015947">
    <property type="entry name" value="PUA-like_sf"/>
</dbReference>
<dbReference type="NCBIfam" id="TIGR00339">
    <property type="entry name" value="sopT"/>
    <property type="match status" value="1"/>
</dbReference>
<name>A0AAE9W7D4_9SCHI</name>
<feature type="domain" description="Sulphate adenylyltransferase catalytic" evidence="8">
    <location>
        <begin position="169"/>
        <end position="383"/>
    </location>
</feature>
<feature type="binding site" evidence="7">
    <location>
        <position position="329"/>
    </location>
    <ligand>
        <name>ATP</name>
        <dbReference type="ChEBI" id="CHEBI:30616"/>
    </ligand>
</feature>
<evidence type="ECO:0000256" key="4">
    <source>
        <dbReference type="ARBA" id="ARBA00022741"/>
    </source>
</evidence>
<feature type="site" description="Induces change in substrate recognition on ATP binding" evidence="7">
    <location>
        <position position="326"/>
    </location>
</feature>
<dbReference type="SUPFAM" id="SSF52374">
    <property type="entry name" value="Nucleotidylyl transferase"/>
    <property type="match status" value="1"/>
</dbReference>
<keyword evidence="7" id="KW-0028">Amino-acid biosynthesis</keyword>
<dbReference type="EMBL" id="CP115611">
    <property type="protein sequence ID" value="WBW70888.1"/>
    <property type="molecule type" value="Genomic_DNA"/>
</dbReference>
<organism evidence="10 11">
    <name type="scientific">Schizosaccharomyces osmophilus</name>
    <dbReference type="NCBI Taxonomy" id="2545709"/>
    <lineage>
        <taxon>Eukaryota</taxon>
        <taxon>Fungi</taxon>
        <taxon>Dikarya</taxon>
        <taxon>Ascomycota</taxon>
        <taxon>Taphrinomycotina</taxon>
        <taxon>Schizosaccharomycetes</taxon>
        <taxon>Schizosaccharomycetales</taxon>
        <taxon>Schizosaccharomycetaceae</taxon>
        <taxon>Schizosaccharomyces</taxon>
    </lineage>
</organism>
<dbReference type="InterPro" id="IPR027535">
    <property type="entry name" value="Sulf_adenylyltr_euk"/>
</dbReference>
<dbReference type="GO" id="GO:0019344">
    <property type="term" value="P:cysteine biosynthetic process"/>
    <property type="evidence" value="ECO:0007669"/>
    <property type="project" value="UniProtKB-KW"/>
</dbReference>
<comment type="function">
    <text evidence="7">Catalyzes the first intracellular reaction of sulfate assimilation, forming adenosine-5'-phosphosulfate (APS) from inorganic sulfate and ATP. Plays an important role in sulfate activation as a component of the biosynthesis pathway of sulfur-containing amino acids.</text>
</comment>
<comment type="caution">
    <text evidence="7">Lacks conserved residue(s) required for the propagation of feature annotation.</text>
</comment>
<protein>
    <recommendedName>
        <fullName evidence="7">Sulfate adenylyltransferase</fullName>
        <ecNumber evidence="7">2.7.7.4</ecNumber>
    </recommendedName>
    <alternativeName>
        <fullName evidence="7">ATP-sulfurylase</fullName>
    </alternativeName>
    <alternativeName>
        <fullName evidence="7">Sulfate adenylate transferase</fullName>
        <shortName evidence="7">SAT</shortName>
    </alternativeName>
</protein>
<keyword evidence="1 7" id="KW-0963">Cytoplasm</keyword>
<evidence type="ECO:0000256" key="1">
    <source>
        <dbReference type="ARBA" id="ARBA00022490"/>
    </source>
</evidence>
<dbReference type="FunFam" id="3.40.50.620:FF:000052">
    <property type="entry name" value="Sulfate adenylyltransferase"/>
    <property type="match status" value="1"/>
</dbReference>